<name>H2CBJ2_9LEPT</name>
<organism evidence="3 4">
    <name type="scientific">Leptonema illini DSM 21528</name>
    <dbReference type="NCBI Taxonomy" id="929563"/>
    <lineage>
        <taxon>Bacteria</taxon>
        <taxon>Pseudomonadati</taxon>
        <taxon>Spirochaetota</taxon>
        <taxon>Spirochaetia</taxon>
        <taxon>Leptospirales</taxon>
        <taxon>Leptospiraceae</taxon>
        <taxon>Leptonema</taxon>
    </lineage>
</organism>
<dbReference type="GO" id="GO:0046872">
    <property type="term" value="F:metal ion binding"/>
    <property type="evidence" value="ECO:0007669"/>
    <property type="project" value="UniProtKB-KW"/>
</dbReference>
<dbReference type="AlphaFoldDB" id="H2CBJ2"/>
<dbReference type="PANTHER" id="PTHR11820:SF7">
    <property type="entry name" value="ACYLPYRUVASE FAHD1, MITOCHONDRIAL"/>
    <property type="match status" value="1"/>
</dbReference>
<keyword evidence="3" id="KW-0378">Hydrolase</keyword>
<evidence type="ECO:0000313" key="3">
    <source>
        <dbReference type="EMBL" id="EHQ07367.1"/>
    </source>
</evidence>
<evidence type="ECO:0000259" key="2">
    <source>
        <dbReference type="Pfam" id="PF01557"/>
    </source>
</evidence>
<dbReference type="Gene3D" id="3.90.850.10">
    <property type="entry name" value="Fumarylacetoacetase-like, C-terminal domain"/>
    <property type="match status" value="1"/>
</dbReference>
<dbReference type="EMBL" id="JH597773">
    <property type="protein sequence ID" value="EHQ07367.1"/>
    <property type="molecule type" value="Genomic_DNA"/>
</dbReference>
<dbReference type="SUPFAM" id="SSF56529">
    <property type="entry name" value="FAH"/>
    <property type="match status" value="1"/>
</dbReference>
<evidence type="ECO:0000313" key="4">
    <source>
        <dbReference type="Proteomes" id="UP000005737"/>
    </source>
</evidence>
<protein>
    <submittedName>
        <fullName evidence="3">Fumarylacetoacetate (FAA) hydrolase</fullName>
    </submittedName>
</protein>
<dbReference type="InterPro" id="IPR036663">
    <property type="entry name" value="Fumarylacetoacetase_C_sf"/>
</dbReference>
<reference evidence="3 4" key="1">
    <citation type="submission" date="2011-10" db="EMBL/GenBank/DDBJ databases">
        <title>The Improved High-Quality Draft genome of Leptonema illini DSM 21528.</title>
        <authorList>
            <consortium name="US DOE Joint Genome Institute (JGI-PGF)"/>
            <person name="Lucas S."/>
            <person name="Copeland A."/>
            <person name="Lapidus A."/>
            <person name="Glavina del Rio T."/>
            <person name="Dalin E."/>
            <person name="Tice H."/>
            <person name="Bruce D."/>
            <person name="Goodwin L."/>
            <person name="Pitluck S."/>
            <person name="Peters L."/>
            <person name="Mikhailova N."/>
            <person name="Held B."/>
            <person name="Kyrpides N."/>
            <person name="Mavromatis K."/>
            <person name="Ivanova N."/>
            <person name="Markowitz V."/>
            <person name="Cheng J.-F."/>
            <person name="Hugenholtz P."/>
            <person name="Woyke T."/>
            <person name="Wu D."/>
            <person name="Gronow S."/>
            <person name="Wellnitz S."/>
            <person name="Brambilla E.-M."/>
            <person name="Klenk H.-P."/>
            <person name="Eisen J.A."/>
        </authorList>
    </citation>
    <scope>NUCLEOTIDE SEQUENCE [LARGE SCALE GENOMIC DNA]</scope>
    <source>
        <strain evidence="3 4">DSM 21528</strain>
    </source>
</reference>
<dbReference type="GO" id="GO:0018773">
    <property type="term" value="F:acetylpyruvate hydrolase activity"/>
    <property type="evidence" value="ECO:0007669"/>
    <property type="project" value="TreeGrafter"/>
</dbReference>
<dbReference type="HOGENOM" id="CLU_028458_5_2_12"/>
<evidence type="ECO:0000256" key="1">
    <source>
        <dbReference type="ARBA" id="ARBA00022723"/>
    </source>
</evidence>
<dbReference type="InterPro" id="IPR011234">
    <property type="entry name" value="Fumarylacetoacetase-like_C"/>
</dbReference>
<sequence length="230" mass="25365">MIVILNFLYYLSNKNPHDSSPVHEKASHGFRSMGIWGINFRPQKLVCVGRNYAAHAQELGNSVPDEPVLFIKPGSALSNRLLATDRIGIRFEGEIALLIRGVRPVAVALDLTLQDLQNSLKEKGLPWERSKAFRESALLGPFVALPDGMEHLSLELFINEELRQKGGVTDMLFPPDRLIKEIDREFGLEDNDVILTGTPAGAAGFKAGDRFDGRILYKGGVIASASWVAE</sequence>
<dbReference type="Pfam" id="PF01557">
    <property type="entry name" value="FAA_hydrolase"/>
    <property type="match status" value="1"/>
</dbReference>
<accession>H2CBJ2</accession>
<proteinExistence type="predicted"/>
<keyword evidence="4" id="KW-1185">Reference proteome</keyword>
<dbReference type="PANTHER" id="PTHR11820">
    <property type="entry name" value="ACYLPYRUVASE"/>
    <property type="match status" value="1"/>
</dbReference>
<feature type="domain" description="Fumarylacetoacetase-like C-terminal" evidence="2">
    <location>
        <begin position="44"/>
        <end position="212"/>
    </location>
</feature>
<dbReference type="Proteomes" id="UP000005737">
    <property type="component" value="Unassembled WGS sequence"/>
</dbReference>
<gene>
    <name evidence="3" type="ORF">Lepil_2695</name>
</gene>
<dbReference type="STRING" id="183.GCA_002009735_01995"/>
<keyword evidence="1" id="KW-0479">Metal-binding</keyword>